<evidence type="ECO:0000313" key="2">
    <source>
        <dbReference type="RefSeq" id="XP_033455767.1"/>
    </source>
</evidence>
<dbReference type="AlphaFoldDB" id="A0A6J3LSH0"/>
<dbReference type="OrthoDB" id="62952at2759"/>
<keyword evidence="1" id="KW-1185">Reference proteome</keyword>
<proteinExistence type="predicted"/>
<evidence type="ECO:0000313" key="1">
    <source>
        <dbReference type="Proteomes" id="UP000504637"/>
    </source>
</evidence>
<dbReference type="Proteomes" id="UP000504637">
    <property type="component" value="Unplaced"/>
</dbReference>
<protein>
    <recommendedName>
        <fullName evidence="3">F-box domain-containing protein</fullName>
    </recommendedName>
</protein>
<dbReference type="RefSeq" id="XP_033455767.1">
    <property type="nucleotide sequence ID" value="XM_033608053.1"/>
</dbReference>
<name>A0A6J3LSH0_9PEZI</name>
<reference evidence="2" key="1">
    <citation type="submission" date="2020-01" db="EMBL/GenBank/DDBJ databases">
        <authorList>
            <consortium name="DOE Joint Genome Institute"/>
            <person name="Haridas S."/>
            <person name="Albert R."/>
            <person name="Binder M."/>
            <person name="Bloem J."/>
            <person name="Labutti K."/>
            <person name="Salamov A."/>
            <person name="Andreopoulos B."/>
            <person name="Baker S.E."/>
            <person name="Barry K."/>
            <person name="Bills G."/>
            <person name="Bluhm B.H."/>
            <person name="Cannon C."/>
            <person name="Castanera R."/>
            <person name="Culley D.E."/>
            <person name="Daum C."/>
            <person name="Ezra D."/>
            <person name="Gonzalez J.B."/>
            <person name="Henrissat B."/>
            <person name="Kuo A."/>
            <person name="Liang C."/>
            <person name="Lipzen A."/>
            <person name="Lutzoni F."/>
            <person name="Magnuson J."/>
            <person name="Mondo S."/>
            <person name="Nolan M."/>
            <person name="Ohm R."/>
            <person name="Pangilinan J."/>
            <person name="Park H.-J."/>
            <person name="Ramirez L."/>
            <person name="Alfaro M."/>
            <person name="Sun H."/>
            <person name="Tritt A."/>
            <person name="Yoshinaga Y."/>
            <person name="Zwiers L.-H."/>
            <person name="Turgeon B.G."/>
            <person name="Goodwin S.B."/>
            <person name="Spatafora J.W."/>
            <person name="Crous P.W."/>
            <person name="Grigoriev I.V."/>
        </authorList>
    </citation>
    <scope>NUCLEOTIDE SEQUENCE</scope>
    <source>
        <strain evidence="2">CBS 342.82</strain>
    </source>
</reference>
<gene>
    <name evidence="2" type="ORF">K489DRAFT_413546</name>
</gene>
<evidence type="ECO:0008006" key="3">
    <source>
        <dbReference type="Google" id="ProtNLM"/>
    </source>
</evidence>
<organism evidence="2">
    <name type="scientific">Dissoconium aciculare CBS 342.82</name>
    <dbReference type="NCBI Taxonomy" id="1314786"/>
    <lineage>
        <taxon>Eukaryota</taxon>
        <taxon>Fungi</taxon>
        <taxon>Dikarya</taxon>
        <taxon>Ascomycota</taxon>
        <taxon>Pezizomycotina</taxon>
        <taxon>Dothideomycetes</taxon>
        <taxon>Dothideomycetidae</taxon>
        <taxon>Mycosphaerellales</taxon>
        <taxon>Dissoconiaceae</taxon>
        <taxon>Dissoconium</taxon>
    </lineage>
</organism>
<dbReference type="PANTHER" id="PTHR42085">
    <property type="entry name" value="F-BOX DOMAIN-CONTAINING PROTEIN"/>
    <property type="match status" value="1"/>
</dbReference>
<dbReference type="GeneID" id="54365852"/>
<dbReference type="PANTHER" id="PTHR42085:SF1">
    <property type="entry name" value="F-BOX DOMAIN-CONTAINING PROTEIN"/>
    <property type="match status" value="1"/>
</dbReference>
<accession>A0A6J3LSH0</accession>
<reference evidence="2" key="2">
    <citation type="submission" date="2020-04" db="EMBL/GenBank/DDBJ databases">
        <authorList>
            <consortium name="NCBI Genome Project"/>
        </authorList>
    </citation>
    <scope>NUCLEOTIDE SEQUENCE</scope>
    <source>
        <strain evidence="2">CBS 342.82</strain>
    </source>
</reference>
<dbReference type="InterPro" id="IPR038883">
    <property type="entry name" value="AN11006-like"/>
</dbReference>
<sequence>MPANLLELPAELRIRIFELVLLAPAPIALEKRHCHPGEQKPEVSLLRVNKKMSSEATPFFYGQNEFQFTYSPTRKETASFLDRMGRNATLIRSIYLYMDFPILTRRHGLRATIDHEATSYLSILPRKCINVRTLTLSKSFFVGINYATGSSHSDQLREALDACNTNFRAFPLMEDIFIDSWTDTAFRHARDEIAKMGWKVKQNQ</sequence>
<reference evidence="2" key="3">
    <citation type="submission" date="2025-08" db="UniProtKB">
        <authorList>
            <consortium name="RefSeq"/>
        </authorList>
    </citation>
    <scope>IDENTIFICATION</scope>
    <source>
        <strain evidence="2">CBS 342.82</strain>
    </source>
</reference>